<proteinExistence type="inferred from homology"/>
<dbReference type="Pfam" id="PF00082">
    <property type="entry name" value="Peptidase_S8"/>
    <property type="match status" value="1"/>
</dbReference>
<evidence type="ECO:0000256" key="5">
    <source>
        <dbReference type="ARBA" id="ARBA00022801"/>
    </source>
</evidence>
<dbReference type="OrthoDB" id="9798386at2"/>
<dbReference type="CDD" id="cd07484">
    <property type="entry name" value="Peptidases_S8_Thermitase_like"/>
    <property type="match status" value="1"/>
</dbReference>
<dbReference type="STRING" id="128403.WA1_37675"/>
<dbReference type="GO" id="GO:0004252">
    <property type="term" value="F:serine-type endopeptidase activity"/>
    <property type="evidence" value="ECO:0007669"/>
    <property type="project" value="UniProtKB-UniRule"/>
</dbReference>
<comment type="subcellular location">
    <subcellularLocation>
        <location evidence="1">Secreted</location>
    </subcellularLocation>
</comment>
<dbReference type="Proteomes" id="UP000076925">
    <property type="component" value="Unassembled WGS sequence"/>
</dbReference>
<dbReference type="InterPro" id="IPR023828">
    <property type="entry name" value="Peptidase_S8_Ser-AS"/>
</dbReference>
<feature type="transmembrane region" description="Helical" evidence="8">
    <location>
        <begin position="482"/>
        <end position="502"/>
    </location>
</feature>
<feature type="transmembrane region" description="Helical" evidence="8">
    <location>
        <begin position="585"/>
        <end position="605"/>
    </location>
</feature>
<keyword evidence="4 7" id="KW-0645">Protease</keyword>
<dbReference type="AlphaFoldDB" id="A0A139X052"/>
<accession>A0A139X052</accession>
<keyword evidence="8" id="KW-0812">Transmembrane</keyword>
<sequence length="608" mass="65340">MRKLIIFGLFIIGLVAALFSFQGLAANGEFDTILLNFREDIPQEVLQQDLQALAQEYHVTPQLDNKFSAKENVYIIKGDKQRLQQLRKSQLAKAVEFIEPNYIYRIPQPGKADLAEDLSLLQTPTEKTAIGPNDPMYGKQWNLHNINIEGAWSQNKGNGVTVAVIDSGVSRVRDLEETKFVPGYDFVNDKAEADDDHGHGTHVAGTIAQATNNGYGVAGIAYEAKLMPLKVLSAYGGGTVADIAEAIKFAADNGADVINMSLGGGGESQLMKDAIDYAYSKGVAIVAAAGNENENSAAYPARYLHVIGVSALGPDGEKAPYSNYGAGVDISAPGGSDAGKIVQETIDPDNEGAPVFRGYQGTSMASPHVAGVAALIKAAGVKEPDQVAEVLQQSVRTIEDDNLNYYGAGQLNAEAAVKLATHGQISFQDFFRWLRDNGYLNPRFWIDGGAVALLPKVLMVLGSYLLAWFLRVYFPFNWGWSLSFGLIAGSSGLFPFKGFYIFDLPQWPFRLLGSSIPELGNTLQGTNALNPLFASVLIPLILIALLLGHRDWKWFAIGSSIGVAACLAVSAALDPTVWGMGSGVVARLFLTVNALLCFGLARLAVKTT</sequence>
<evidence type="ECO:0000256" key="8">
    <source>
        <dbReference type="SAM" id="Phobius"/>
    </source>
</evidence>
<evidence type="ECO:0000256" key="6">
    <source>
        <dbReference type="ARBA" id="ARBA00022825"/>
    </source>
</evidence>
<keyword evidence="12" id="KW-1185">Reference proteome</keyword>
<evidence type="ECO:0000313" key="12">
    <source>
        <dbReference type="Proteomes" id="UP000076925"/>
    </source>
</evidence>
<keyword evidence="6 7" id="KW-0720">Serine protease</keyword>
<dbReference type="PIRSF" id="PIRSF037851">
    <property type="entry name" value="Subtilisin_cyano"/>
    <property type="match status" value="1"/>
</dbReference>
<evidence type="ECO:0000256" key="7">
    <source>
        <dbReference type="PROSITE-ProRule" id="PRU01240"/>
    </source>
</evidence>
<evidence type="ECO:0000259" key="9">
    <source>
        <dbReference type="Pfam" id="PF00082"/>
    </source>
</evidence>
<comment type="caution">
    <text evidence="11">The sequence shown here is derived from an EMBL/GenBank/DDBJ whole genome shotgun (WGS) entry which is preliminary data.</text>
</comment>
<evidence type="ECO:0000256" key="1">
    <source>
        <dbReference type="ARBA" id="ARBA00004613"/>
    </source>
</evidence>
<feature type="transmembrane region" description="Helical" evidence="8">
    <location>
        <begin position="528"/>
        <end position="547"/>
    </location>
</feature>
<reference evidence="11 12" key="1">
    <citation type="journal article" date="2013" name="Genome Biol. Evol.">
        <title>Genomes of Stigonematalean cyanobacteria (subsection V) and the evolution of oxygenic photosynthesis from prokaryotes to plastids.</title>
        <authorList>
            <person name="Dagan T."/>
            <person name="Roettger M."/>
            <person name="Stucken K."/>
            <person name="Landan G."/>
            <person name="Koch R."/>
            <person name="Major P."/>
            <person name="Gould S.B."/>
            <person name="Goremykin V.V."/>
            <person name="Rippka R."/>
            <person name="Tandeau de Marsac N."/>
            <person name="Gugger M."/>
            <person name="Lockhart P.J."/>
            <person name="Allen J.F."/>
            <person name="Brune I."/>
            <person name="Maus I."/>
            <person name="Puhler A."/>
            <person name="Martin W.F."/>
        </authorList>
    </citation>
    <scope>NUCLEOTIDE SEQUENCE [LARGE SCALE GENOMIC DNA]</scope>
    <source>
        <strain evidence="11 12">PCC 7110</strain>
    </source>
</reference>
<dbReference type="PANTHER" id="PTHR43806:SF11">
    <property type="entry name" value="CEREVISIN-RELATED"/>
    <property type="match status" value="1"/>
</dbReference>
<feature type="active site" description="Charge relay system" evidence="7">
    <location>
        <position position="363"/>
    </location>
</feature>
<dbReference type="InterPro" id="IPR050131">
    <property type="entry name" value="Peptidase_S8_subtilisin-like"/>
</dbReference>
<dbReference type="PROSITE" id="PS00138">
    <property type="entry name" value="SUBTILASE_SER"/>
    <property type="match status" value="1"/>
</dbReference>
<dbReference type="EMBL" id="ANNX02000042">
    <property type="protein sequence ID" value="KYC38085.1"/>
    <property type="molecule type" value="Genomic_DNA"/>
</dbReference>
<dbReference type="GO" id="GO:0006508">
    <property type="term" value="P:proteolysis"/>
    <property type="evidence" value="ECO:0007669"/>
    <property type="project" value="UniProtKB-KW"/>
</dbReference>
<feature type="domain" description="Peptidase S8/S53" evidence="9">
    <location>
        <begin position="157"/>
        <end position="409"/>
    </location>
</feature>
<evidence type="ECO:0000256" key="3">
    <source>
        <dbReference type="ARBA" id="ARBA00022525"/>
    </source>
</evidence>
<keyword evidence="8" id="KW-0472">Membrane</keyword>
<keyword evidence="8" id="KW-1133">Transmembrane helix</keyword>
<dbReference type="SUPFAM" id="SSF52743">
    <property type="entry name" value="Subtilisin-like"/>
    <property type="match status" value="1"/>
</dbReference>
<feature type="transmembrane region" description="Helical" evidence="8">
    <location>
        <begin position="554"/>
        <end position="573"/>
    </location>
</feature>
<dbReference type="PANTHER" id="PTHR43806">
    <property type="entry name" value="PEPTIDASE S8"/>
    <property type="match status" value="1"/>
</dbReference>
<dbReference type="Pfam" id="PF19366">
    <property type="entry name" value="DUF5942"/>
    <property type="match status" value="1"/>
</dbReference>
<evidence type="ECO:0000256" key="4">
    <source>
        <dbReference type="ARBA" id="ARBA00022670"/>
    </source>
</evidence>
<feature type="active site" description="Charge relay system" evidence="7">
    <location>
        <position position="166"/>
    </location>
</feature>
<dbReference type="Gene3D" id="3.40.50.200">
    <property type="entry name" value="Peptidase S8/S53 domain"/>
    <property type="match status" value="1"/>
</dbReference>
<name>A0A139X052_9CYAN</name>
<feature type="active site" description="Charge relay system" evidence="7">
    <location>
        <position position="199"/>
    </location>
</feature>
<dbReference type="PRINTS" id="PR00723">
    <property type="entry name" value="SUBTILISIN"/>
</dbReference>
<protein>
    <submittedName>
        <fullName evidence="11">Serine protease</fullName>
    </submittedName>
</protein>
<comment type="similarity">
    <text evidence="2 7">Belongs to the peptidase S8 family.</text>
</comment>
<organism evidence="11 12">
    <name type="scientific">Scytonema hofmannii PCC 7110</name>
    <dbReference type="NCBI Taxonomy" id="128403"/>
    <lineage>
        <taxon>Bacteria</taxon>
        <taxon>Bacillati</taxon>
        <taxon>Cyanobacteriota</taxon>
        <taxon>Cyanophyceae</taxon>
        <taxon>Nostocales</taxon>
        <taxon>Scytonemataceae</taxon>
        <taxon>Scytonema</taxon>
    </lineage>
</organism>
<evidence type="ECO:0000313" key="11">
    <source>
        <dbReference type="EMBL" id="KYC38085.1"/>
    </source>
</evidence>
<gene>
    <name evidence="11" type="ORF">WA1_37675</name>
</gene>
<feature type="domain" description="DUF5942" evidence="10">
    <location>
        <begin position="423"/>
        <end position="607"/>
    </location>
</feature>
<dbReference type="RefSeq" id="WP_017749848.1">
    <property type="nucleotide sequence ID" value="NZ_KQ976354.1"/>
</dbReference>
<keyword evidence="3" id="KW-0964">Secreted</keyword>
<dbReference type="GO" id="GO:0005576">
    <property type="term" value="C:extracellular region"/>
    <property type="evidence" value="ECO:0007669"/>
    <property type="project" value="UniProtKB-SubCell"/>
</dbReference>
<keyword evidence="5 7" id="KW-0378">Hydrolase</keyword>
<dbReference type="InterPro" id="IPR015500">
    <property type="entry name" value="Peptidase_S8_subtilisin-rel"/>
</dbReference>
<dbReference type="InterPro" id="IPR017295">
    <property type="entry name" value="Pept_S8A_subtilisin_cyanobac-1"/>
</dbReference>
<dbReference type="PROSITE" id="PS51892">
    <property type="entry name" value="SUBTILASE"/>
    <property type="match status" value="1"/>
</dbReference>
<evidence type="ECO:0000256" key="2">
    <source>
        <dbReference type="ARBA" id="ARBA00011073"/>
    </source>
</evidence>
<dbReference type="InterPro" id="IPR000209">
    <property type="entry name" value="Peptidase_S8/S53_dom"/>
</dbReference>
<dbReference type="InterPro" id="IPR036852">
    <property type="entry name" value="Peptidase_S8/S53_dom_sf"/>
</dbReference>
<feature type="transmembrane region" description="Helical" evidence="8">
    <location>
        <begin position="444"/>
        <end position="470"/>
    </location>
</feature>
<evidence type="ECO:0000259" key="10">
    <source>
        <dbReference type="Pfam" id="PF19366"/>
    </source>
</evidence>
<dbReference type="InterPro" id="IPR034084">
    <property type="entry name" value="Thermitase-like_dom"/>
</dbReference>
<dbReference type="InterPro" id="IPR045986">
    <property type="entry name" value="DUF5942"/>
</dbReference>